<sequence length="49" mass="5944">MLLFWNSHWNEIQTWFCKVLTIFSKQKYTIVKAITLVDRHITSYTTHLS</sequence>
<dbReference type="EMBL" id="KQ421252">
    <property type="protein sequence ID" value="KOF77962.1"/>
    <property type="molecule type" value="Genomic_DNA"/>
</dbReference>
<accession>A0A0L8GLX1</accession>
<organism evidence="1">
    <name type="scientific">Octopus bimaculoides</name>
    <name type="common">California two-spotted octopus</name>
    <dbReference type="NCBI Taxonomy" id="37653"/>
    <lineage>
        <taxon>Eukaryota</taxon>
        <taxon>Metazoa</taxon>
        <taxon>Spiralia</taxon>
        <taxon>Lophotrochozoa</taxon>
        <taxon>Mollusca</taxon>
        <taxon>Cephalopoda</taxon>
        <taxon>Coleoidea</taxon>
        <taxon>Octopodiformes</taxon>
        <taxon>Octopoda</taxon>
        <taxon>Incirrata</taxon>
        <taxon>Octopodidae</taxon>
        <taxon>Octopus</taxon>
    </lineage>
</organism>
<evidence type="ECO:0000313" key="1">
    <source>
        <dbReference type="EMBL" id="KOF77962.1"/>
    </source>
</evidence>
<dbReference type="AlphaFoldDB" id="A0A0L8GLX1"/>
<name>A0A0L8GLX1_OCTBM</name>
<gene>
    <name evidence="1" type="ORF">OCBIM_22031453mg</name>
</gene>
<proteinExistence type="predicted"/>
<reference evidence="1" key="1">
    <citation type="submission" date="2015-07" db="EMBL/GenBank/DDBJ databases">
        <title>MeaNS - Measles Nucleotide Surveillance Program.</title>
        <authorList>
            <person name="Tran T."/>
            <person name="Druce J."/>
        </authorList>
    </citation>
    <scope>NUCLEOTIDE SEQUENCE</scope>
    <source>
        <strain evidence="1">UCB-OBI-ISO-001</strain>
        <tissue evidence="1">Gonad</tissue>
    </source>
</reference>
<protein>
    <submittedName>
        <fullName evidence="1">Uncharacterized protein</fullName>
    </submittedName>
</protein>